<evidence type="ECO:0000313" key="2">
    <source>
        <dbReference type="EMBL" id="CAG14705.1"/>
    </source>
</evidence>
<feature type="non-terminal residue" evidence="2">
    <location>
        <position position="1"/>
    </location>
</feature>
<organism evidence="2">
    <name type="scientific">Tetraodon nigroviridis</name>
    <name type="common">Spotted green pufferfish</name>
    <name type="synonym">Chelonodon nigroviridis</name>
    <dbReference type="NCBI Taxonomy" id="99883"/>
    <lineage>
        <taxon>Eukaryota</taxon>
        <taxon>Metazoa</taxon>
        <taxon>Chordata</taxon>
        <taxon>Craniata</taxon>
        <taxon>Vertebrata</taxon>
        <taxon>Euteleostomi</taxon>
        <taxon>Actinopterygii</taxon>
        <taxon>Neopterygii</taxon>
        <taxon>Teleostei</taxon>
        <taxon>Neoteleostei</taxon>
        <taxon>Acanthomorphata</taxon>
        <taxon>Eupercaria</taxon>
        <taxon>Tetraodontiformes</taxon>
        <taxon>Tetradontoidea</taxon>
        <taxon>Tetraodontidae</taxon>
        <taxon>Tetraodon</taxon>
    </lineage>
</organism>
<dbReference type="KEGG" id="tng:GSTEN00037713G001"/>
<accession>Q4RA78</accession>
<reference evidence="2" key="1">
    <citation type="journal article" date="2004" name="Nature">
        <title>Genome duplication in the teleost fish Tetraodon nigroviridis reveals the early vertebrate proto-karyotype.</title>
        <authorList>
            <person name="Jaillon O."/>
            <person name="Aury J.-M."/>
            <person name="Brunet F."/>
            <person name="Petit J.-L."/>
            <person name="Stange-Thomann N."/>
            <person name="Mauceli E."/>
            <person name="Bouneau L."/>
            <person name="Fischer C."/>
            <person name="Ozouf-Costaz C."/>
            <person name="Bernot A."/>
            <person name="Nicaud S."/>
            <person name="Jaffe D."/>
            <person name="Fisher S."/>
            <person name="Lutfalla G."/>
            <person name="Dossat C."/>
            <person name="Segurens B."/>
            <person name="Dasilva C."/>
            <person name="Salanoubat M."/>
            <person name="Levy M."/>
            <person name="Boudet N."/>
            <person name="Castellano S."/>
            <person name="Anthouard V."/>
            <person name="Jubin C."/>
            <person name="Castelli V."/>
            <person name="Katinka M."/>
            <person name="Vacherie B."/>
            <person name="Biemont C."/>
            <person name="Skalli Z."/>
            <person name="Cattolico L."/>
            <person name="Poulain J."/>
            <person name="De Berardinis V."/>
            <person name="Cruaud C."/>
            <person name="Duprat S."/>
            <person name="Brottier P."/>
            <person name="Coutanceau J.-P."/>
            <person name="Gouzy J."/>
            <person name="Parra G."/>
            <person name="Lardier G."/>
            <person name="Chapple C."/>
            <person name="McKernan K.J."/>
            <person name="McEwan P."/>
            <person name="Bosak S."/>
            <person name="Kellis M."/>
            <person name="Volff J.-N."/>
            <person name="Guigo R."/>
            <person name="Zody M.C."/>
            <person name="Mesirov J."/>
            <person name="Lindblad-Toh K."/>
            <person name="Birren B."/>
            <person name="Nusbaum C."/>
            <person name="Kahn D."/>
            <person name="Robinson-Rechavi M."/>
            <person name="Laudet V."/>
            <person name="Schachter V."/>
            <person name="Quetier F."/>
            <person name="Saurin W."/>
            <person name="Scarpelli C."/>
            <person name="Wincker P."/>
            <person name="Lander E.S."/>
            <person name="Weissenbach J."/>
            <person name="Roest Crollius H."/>
        </authorList>
    </citation>
    <scope>NUCLEOTIDE SEQUENCE [LARGE SCALE GENOMIC DNA]</scope>
</reference>
<feature type="non-terminal residue" evidence="2">
    <location>
        <position position="46"/>
    </location>
</feature>
<feature type="domain" description="MCM5 C-terminal" evidence="1">
    <location>
        <begin position="19"/>
        <end position="46"/>
    </location>
</feature>
<dbReference type="EMBL" id="CAAE01024308">
    <property type="protein sequence ID" value="CAG14705.1"/>
    <property type="molecule type" value="Genomic_DNA"/>
</dbReference>
<proteinExistence type="predicted"/>
<reference evidence="2" key="2">
    <citation type="submission" date="2004-02" db="EMBL/GenBank/DDBJ databases">
        <authorList>
            <consortium name="Genoscope"/>
            <consortium name="Whitehead Institute Centre for Genome Research"/>
        </authorList>
    </citation>
    <scope>NUCLEOTIDE SEQUENCE</scope>
</reference>
<name>Q4RA78_TETNG</name>
<dbReference type="AlphaFoldDB" id="Q4RA78"/>
<dbReference type="InterPro" id="IPR054125">
    <property type="entry name" value="MCM5_C"/>
</dbReference>
<dbReference type="OrthoDB" id="10036721at2759"/>
<protein>
    <submittedName>
        <fullName evidence="2">Chromosome undetermined SCAF24308, whole genome shotgun sequence</fullName>
    </submittedName>
</protein>
<evidence type="ECO:0000259" key="1">
    <source>
        <dbReference type="Pfam" id="PF21933"/>
    </source>
</evidence>
<dbReference type="Pfam" id="PF21933">
    <property type="entry name" value="MCM5_C"/>
    <property type="match status" value="1"/>
</dbReference>
<sequence>TSVGVEGFTSQEDQEMISRIEKQLKRRFTIGSQVSEHSIVQDFTKQ</sequence>
<gene>
    <name evidence="2" type="ORF">GSTENG00037713001</name>
</gene>